<dbReference type="InterPro" id="IPR035198">
    <property type="entry name" value="SU10_MCP"/>
</dbReference>
<accession>A0A0F9VXS8</accession>
<evidence type="ECO:0000313" key="1">
    <source>
        <dbReference type="EMBL" id="KKN78256.1"/>
    </source>
</evidence>
<organism evidence="1">
    <name type="scientific">marine sediment metagenome</name>
    <dbReference type="NCBI Taxonomy" id="412755"/>
    <lineage>
        <taxon>unclassified sequences</taxon>
        <taxon>metagenomes</taxon>
        <taxon>ecological metagenomes</taxon>
    </lineage>
</organism>
<dbReference type="AlphaFoldDB" id="A0A0F9VXS8"/>
<sequence>MALGSRATTNTAGTIPLQTRRKFDRSDLIVFKEVNHAPMLTKVLRSGNKRVTTDPKYYVFEDDYEKFEFELTGAVAAGTSLTLATDTTYIFITSLQDFLKAGDALHISAGDPNQSNAAGTVAAAGEDVIIEETIGINAARVTRFGGSGGQSYGCTNAAAGNTIKASLIGPPTHEGSTSPSALSGALTEDFNYTEINRLPWENTGSNIATEFYAGPDEQREARLKRKTFMRNLERSWWHQHRNIRRVSGKPKRHRGGWFEFIADTAASGTRIAVYDSTKELISGDGTQRMINFGTSWSVDDFNNAMEKAFQYGGQTKTGYSGPGFITRFENVMRPYIRMQWTTDKFGQKVATYQCTHGMVNFIIEPEWYNEYTNDLVIIDEEYSWYRYMGKCVVCKSSSRDIHVHTNIQAKDVDGVKNELFADIGPDQKHRNAHTWLTAQV</sequence>
<gene>
    <name evidence="1" type="ORF">LCGC14_0351150</name>
</gene>
<protein>
    <submittedName>
        <fullName evidence="1">Uncharacterized protein</fullName>
    </submittedName>
</protein>
<reference evidence="1" key="1">
    <citation type="journal article" date="2015" name="Nature">
        <title>Complex archaea that bridge the gap between prokaryotes and eukaryotes.</title>
        <authorList>
            <person name="Spang A."/>
            <person name="Saw J.H."/>
            <person name="Jorgensen S.L."/>
            <person name="Zaremba-Niedzwiedzka K."/>
            <person name="Martijn J."/>
            <person name="Lind A.E."/>
            <person name="van Eijk R."/>
            <person name="Schleper C."/>
            <person name="Guy L."/>
            <person name="Ettema T.J."/>
        </authorList>
    </citation>
    <scope>NUCLEOTIDE SEQUENCE</scope>
</reference>
<proteinExistence type="predicted"/>
<dbReference type="EMBL" id="LAZR01000265">
    <property type="protein sequence ID" value="KKN78256.1"/>
    <property type="molecule type" value="Genomic_DNA"/>
</dbReference>
<name>A0A0F9VXS8_9ZZZZ</name>
<dbReference type="Pfam" id="PF17236">
    <property type="entry name" value="SU10_MCP"/>
    <property type="match status" value="1"/>
</dbReference>
<comment type="caution">
    <text evidence="1">The sequence shown here is derived from an EMBL/GenBank/DDBJ whole genome shotgun (WGS) entry which is preliminary data.</text>
</comment>